<dbReference type="EMBL" id="JBHRSS010000003">
    <property type="protein sequence ID" value="MFC3103727.1"/>
    <property type="molecule type" value="Genomic_DNA"/>
</dbReference>
<proteinExistence type="predicted"/>
<organism evidence="2 3">
    <name type="scientific">Salinisphaera aquimarina</name>
    <dbReference type="NCBI Taxonomy" id="2094031"/>
    <lineage>
        <taxon>Bacteria</taxon>
        <taxon>Pseudomonadati</taxon>
        <taxon>Pseudomonadota</taxon>
        <taxon>Gammaproteobacteria</taxon>
        <taxon>Salinisphaerales</taxon>
        <taxon>Salinisphaeraceae</taxon>
        <taxon>Salinisphaera</taxon>
    </lineage>
</organism>
<comment type="caution">
    <text evidence="2">The sequence shown here is derived from an EMBL/GenBank/DDBJ whole genome shotgun (WGS) entry which is preliminary data.</text>
</comment>
<dbReference type="Proteomes" id="UP001595462">
    <property type="component" value="Unassembled WGS sequence"/>
</dbReference>
<feature type="transmembrane region" description="Helical" evidence="1">
    <location>
        <begin position="40"/>
        <end position="59"/>
    </location>
</feature>
<evidence type="ECO:0000256" key="1">
    <source>
        <dbReference type="SAM" id="Phobius"/>
    </source>
</evidence>
<protein>
    <submittedName>
        <fullName evidence="2">Uncharacterized protein</fullName>
    </submittedName>
</protein>
<dbReference type="RefSeq" id="WP_380688031.1">
    <property type="nucleotide sequence ID" value="NZ_JBHRSS010000003.1"/>
</dbReference>
<sequence length="61" mass="6697">MTVLENWFDIIADGGWNGLLMGGFLVLCVMLLLTVITNKYAWGVFIVVAAVLIGARYTGYI</sequence>
<keyword evidence="1" id="KW-1133">Transmembrane helix</keyword>
<gene>
    <name evidence="2" type="ORF">ACFOSU_07465</name>
</gene>
<accession>A0ABV7EPW2</accession>
<evidence type="ECO:0000313" key="2">
    <source>
        <dbReference type="EMBL" id="MFC3103727.1"/>
    </source>
</evidence>
<keyword evidence="1" id="KW-0812">Transmembrane</keyword>
<keyword evidence="1" id="KW-0472">Membrane</keyword>
<name>A0ABV7EPW2_9GAMM</name>
<reference evidence="3" key="1">
    <citation type="journal article" date="2019" name="Int. J. Syst. Evol. Microbiol.">
        <title>The Global Catalogue of Microorganisms (GCM) 10K type strain sequencing project: providing services to taxonomists for standard genome sequencing and annotation.</title>
        <authorList>
            <consortium name="The Broad Institute Genomics Platform"/>
            <consortium name="The Broad Institute Genome Sequencing Center for Infectious Disease"/>
            <person name="Wu L."/>
            <person name="Ma J."/>
        </authorList>
    </citation>
    <scope>NUCLEOTIDE SEQUENCE [LARGE SCALE GENOMIC DNA]</scope>
    <source>
        <strain evidence="3">KCTC 52640</strain>
    </source>
</reference>
<evidence type="ECO:0000313" key="3">
    <source>
        <dbReference type="Proteomes" id="UP001595462"/>
    </source>
</evidence>
<keyword evidence="3" id="KW-1185">Reference proteome</keyword>
<feature type="transmembrane region" description="Helical" evidence="1">
    <location>
        <begin position="15"/>
        <end position="33"/>
    </location>
</feature>